<dbReference type="HAMAP" id="MF_01547">
    <property type="entry name" value="RNA_methyltr_E"/>
    <property type="match status" value="1"/>
</dbReference>
<feature type="signal peptide" evidence="8">
    <location>
        <begin position="1"/>
        <end position="23"/>
    </location>
</feature>
<dbReference type="Pfam" id="PF01728">
    <property type="entry name" value="FtsJ"/>
    <property type="match status" value="1"/>
</dbReference>
<dbReference type="InterPro" id="IPR029063">
    <property type="entry name" value="SAM-dependent_MTases_sf"/>
</dbReference>
<comment type="similarity">
    <text evidence="1">Belongs to the class I-like SAM-binding methyltransferase superfamily. RNA methyltransferase RlmE family.</text>
</comment>
<accession>A0A6U4LTE9</accession>
<protein>
    <recommendedName>
        <fullName evidence="6">rRNA methyltransferase 2, mitochondrial</fullName>
    </recommendedName>
</protein>
<name>A0A6U4LTE9_HEMAN</name>
<dbReference type="GO" id="GO:0008650">
    <property type="term" value="F:rRNA (uridine-2'-O-)-methyltransferase activity"/>
    <property type="evidence" value="ECO:0007669"/>
    <property type="project" value="TreeGrafter"/>
</dbReference>
<dbReference type="InterPro" id="IPR002877">
    <property type="entry name" value="RNA_MeTrfase_FtsJ_dom"/>
</dbReference>
<gene>
    <name evidence="10" type="ORF">HAND1043_LOCUS7772</name>
</gene>
<reference evidence="10" key="1">
    <citation type="submission" date="2021-01" db="EMBL/GenBank/DDBJ databases">
        <authorList>
            <person name="Corre E."/>
            <person name="Pelletier E."/>
            <person name="Niang G."/>
            <person name="Scheremetjew M."/>
            <person name="Finn R."/>
            <person name="Kale V."/>
            <person name="Holt S."/>
            <person name="Cochrane G."/>
            <person name="Meng A."/>
            <person name="Brown T."/>
            <person name="Cohen L."/>
        </authorList>
    </citation>
    <scope>NUCLEOTIDE SEQUENCE</scope>
    <source>
        <strain evidence="10">CCMP441</strain>
    </source>
</reference>
<feature type="chain" id="PRO_5030160340" description="rRNA methyltransferase 2, mitochondrial" evidence="8">
    <location>
        <begin position="24"/>
        <end position="350"/>
    </location>
</feature>
<evidence type="ECO:0000256" key="2">
    <source>
        <dbReference type="ARBA" id="ARBA00022552"/>
    </source>
</evidence>
<organism evidence="10">
    <name type="scientific">Hemiselmis andersenii</name>
    <name type="common">Cryptophyte alga</name>
    <dbReference type="NCBI Taxonomy" id="464988"/>
    <lineage>
        <taxon>Eukaryota</taxon>
        <taxon>Cryptophyceae</taxon>
        <taxon>Cryptomonadales</taxon>
        <taxon>Hemiselmidaceae</taxon>
        <taxon>Hemiselmis</taxon>
    </lineage>
</organism>
<keyword evidence="5" id="KW-0949">S-adenosyl-L-methionine</keyword>
<dbReference type="Gene3D" id="3.40.50.150">
    <property type="entry name" value="Vaccinia Virus protein VP39"/>
    <property type="match status" value="1"/>
</dbReference>
<evidence type="ECO:0000256" key="4">
    <source>
        <dbReference type="ARBA" id="ARBA00022679"/>
    </source>
</evidence>
<keyword evidence="2" id="KW-0698">rRNA processing</keyword>
<sequence length="350" mass="37547">MKTPPLSLVMRAFLGTLLLLTLALPPLIPARPSTFPRSGLCGFCVAPLGPLTAPTTGSAPAAWGRGGITQTSGNGVLGLVAERVRSGKPKKGVGKSSSSSSKRWLNEHMKDKYVKDAQRDGYRSRAAYKLLQIQEQDSLLKAGNVVLDLGSAPGSWSQVARKILGPTGVIVATDILEMKPLPGVRFVQGDFLEEFSREEIALALEGKRADVVLSDMAPNLSGQKLIDQGRHYNLVDLALYMCKNWLKAGGSAAFKVFEGEGYSDCLAEMRSQFETVHIRNPKASRDRSSEKFLVGLGYIRQDSPAQPAEAAEPRAQDSGTVVDGQGAGSGGKMSSKKKKKLHDLMDGMYG</sequence>
<feature type="region of interest" description="Disordered" evidence="7">
    <location>
        <begin position="303"/>
        <end position="350"/>
    </location>
</feature>
<dbReference type="InterPro" id="IPR050082">
    <property type="entry name" value="RNA_methyltr_RlmE"/>
</dbReference>
<evidence type="ECO:0000313" key="10">
    <source>
        <dbReference type="EMBL" id="CAD8741280.1"/>
    </source>
</evidence>
<dbReference type="InterPro" id="IPR015507">
    <property type="entry name" value="rRNA-MeTfrase_E"/>
</dbReference>
<evidence type="ECO:0000256" key="5">
    <source>
        <dbReference type="ARBA" id="ARBA00022691"/>
    </source>
</evidence>
<keyword evidence="4" id="KW-0808">Transferase</keyword>
<keyword evidence="3" id="KW-0489">Methyltransferase</keyword>
<evidence type="ECO:0000256" key="6">
    <source>
        <dbReference type="ARBA" id="ARBA00041184"/>
    </source>
</evidence>
<evidence type="ECO:0000259" key="9">
    <source>
        <dbReference type="Pfam" id="PF01728"/>
    </source>
</evidence>
<proteinExistence type="inferred from homology"/>
<evidence type="ECO:0000256" key="1">
    <source>
        <dbReference type="ARBA" id="ARBA00009258"/>
    </source>
</evidence>
<dbReference type="PANTHER" id="PTHR10920">
    <property type="entry name" value="RIBOSOMAL RNA METHYLTRANSFERASE"/>
    <property type="match status" value="1"/>
</dbReference>
<feature type="domain" description="Ribosomal RNA methyltransferase FtsJ" evidence="9">
    <location>
        <begin position="122"/>
        <end position="298"/>
    </location>
</feature>
<evidence type="ECO:0000256" key="7">
    <source>
        <dbReference type="SAM" id="MobiDB-lite"/>
    </source>
</evidence>
<dbReference type="EMBL" id="HBFK01012931">
    <property type="protein sequence ID" value="CAD8741280.1"/>
    <property type="molecule type" value="Transcribed_RNA"/>
</dbReference>
<evidence type="ECO:0000256" key="3">
    <source>
        <dbReference type="ARBA" id="ARBA00022603"/>
    </source>
</evidence>
<keyword evidence="8" id="KW-0732">Signal</keyword>
<evidence type="ECO:0000256" key="8">
    <source>
        <dbReference type="SAM" id="SignalP"/>
    </source>
</evidence>
<dbReference type="PANTHER" id="PTHR10920:SF18">
    <property type="entry name" value="RRNA METHYLTRANSFERASE 2, MITOCHONDRIAL"/>
    <property type="match status" value="1"/>
</dbReference>
<dbReference type="SUPFAM" id="SSF53335">
    <property type="entry name" value="S-adenosyl-L-methionine-dependent methyltransferases"/>
    <property type="match status" value="1"/>
</dbReference>
<dbReference type="AlphaFoldDB" id="A0A6U4LTE9"/>